<feature type="domain" description="J" evidence="2">
    <location>
        <begin position="13"/>
        <end position="88"/>
    </location>
</feature>
<dbReference type="Proteomes" id="UP001057455">
    <property type="component" value="Unassembled WGS sequence"/>
</dbReference>
<evidence type="ECO:0000259" key="2">
    <source>
        <dbReference type="PROSITE" id="PS50076"/>
    </source>
</evidence>
<sequence>MSEDLPAILEGVDLLAILGVEVVEGADISEIKRGLRRTFLKRAKECHPDKQKSTTGGSDSSLAFARLKAAFDYLQADGVFNTLYNRALHQRRAEKARKERAHGIAAKQSAHLDALLRREQAAAAAAAAARRGPPGTDSTSDSARSRTYTPTYDDIFEASATSTVDTSSCQGILYVAARTMKIANESEVNCLLLSDHFSKMFSHFGLVKVEPIDIEDAGVDAVNVKIGILTFESHEHALKALLHYRNNRASFRCDLYALALGPQSGPAKPAATGDYPDSLDEMETTVLRRLRQAAEKRRKVAS</sequence>
<dbReference type="InterPro" id="IPR036869">
    <property type="entry name" value="J_dom_sf"/>
</dbReference>
<feature type="compositionally biased region" description="Low complexity" evidence="1">
    <location>
        <begin position="136"/>
        <end position="146"/>
    </location>
</feature>
<proteinExistence type="predicted"/>
<dbReference type="EMBL" id="BLIY01000006">
    <property type="protein sequence ID" value="GFE53525.1"/>
    <property type="molecule type" value="Genomic_DNA"/>
</dbReference>
<evidence type="ECO:0000313" key="3">
    <source>
        <dbReference type="EMBL" id="GFE53525.1"/>
    </source>
</evidence>
<evidence type="ECO:0000256" key="1">
    <source>
        <dbReference type="SAM" id="MobiDB-lite"/>
    </source>
</evidence>
<reference evidence="3" key="1">
    <citation type="submission" date="2019-12" db="EMBL/GenBank/DDBJ databases">
        <title>Genome sequence of Babesia ovis.</title>
        <authorList>
            <person name="Yamagishi J."/>
            <person name="Sevinc F."/>
            <person name="Xuan X."/>
        </authorList>
    </citation>
    <scope>NUCLEOTIDE SEQUENCE</scope>
    <source>
        <strain evidence="3">Selcuk</strain>
    </source>
</reference>
<gene>
    <name evidence="3" type="ORF">BaOVIS_009290</name>
</gene>
<dbReference type="PROSITE" id="PS50076">
    <property type="entry name" value="DNAJ_2"/>
    <property type="match status" value="1"/>
</dbReference>
<dbReference type="Gene3D" id="1.10.287.110">
    <property type="entry name" value="DnaJ domain"/>
    <property type="match status" value="1"/>
</dbReference>
<feature type="region of interest" description="Disordered" evidence="1">
    <location>
        <begin position="125"/>
        <end position="146"/>
    </location>
</feature>
<dbReference type="InterPro" id="IPR001623">
    <property type="entry name" value="DnaJ_domain"/>
</dbReference>
<accession>A0A9W5T9T6</accession>
<dbReference type="OrthoDB" id="259708at2759"/>
<keyword evidence="4" id="KW-1185">Reference proteome</keyword>
<comment type="caution">
    <text evidence="3">The sequence shown here is derived from an EMBL/GenBank/DDBJ whole genome shotgun (WGS) entry which is preliminary data.</text>
</comment>
<protein>
    <submittedName>
        <fullName evidence="3">Cell cycle control protein, putative</fullName>
    </submittedName>
</protein>
<dbReference type="CDD" id="cd06257">
    <property type="entry name" value="DnaJ"/>
    <property type="match status" value="1"/>
</dbReference>
<evidence type="ECO:0000313" key="4">
    <source>
        <dbReference type="Proteomes" id="UP001057455"/>
    </source>
</evidence>
<name>A0A9W5T9T6_BABOV</name>
<dbReference type="AlphaFoldDB" id="A0A9W5T9T6"/>
<organism evidence="3 4">
    <name type="scientific">Babesia ovis</name>
    <dbReference type="NCBI Taxonomy" id="5869"/>
    <lineage>
        <taxon>Eukaryota</taxon>
        <taxon>Sar</taxon>
        <taxon>Alveolata</taxon>
        <taxon>Apicomplexa</taxon>
        <taxon>Aconoidasida</taxon>
        <taxon>Piroplasmida</taxon>
        <taxon>Babesiidae</taxon>
        <taxon>Babesia</taxon>
    </lineage>
</organism>
<dbReference type="SUPFAM" id="SSF46565">
    <property type="entry name" value="Chaperone J-domain"/>
    <property type="match status" value="1"/>
</dbReference>